<feature type="domain" description="ABC transmembrane type-1" evidence="9">
    <location>
        <begin position="20"/>
        <end position="207"/>
    </location>
</feature>
<dbReference type="AlphaFoldDB" id="A0AAW5JP09"/>
<dbReference type="InterPro" id="IPR043429">
    <property type="entry name" value="ArtM/GltK/GlnP/TcyL/YhdX-like"/>
</dbReference>
<evidence type="ECO:0000256" key="4">
    <source>
        <dbReference type="ARBA" id="ARBA00022692"/>
    </source>
</evidence>
<dbReference type="PANTHER" id="PTHR30614">
    <property type="entry name" value="MEMBRANE COMPONENT OF AMINO ACID ABC TRANSPORTER"/>
    <property type="match status" value="1"/>
</dbReference>
<dbReference type="InterPro" id="IPR035906">
    <property type="entry name" value="MetI-like_sf"/>
</dbReference>
<dbReference type="EMBL" id="JANFYS010000016">
    <property type="protein sequence ID" value="MCQ4770595.1"/>
    <property type="molecule type" value="Genomic_DNA"/>
</dbReference>
<gene>
    <name evidence="10" type="ORF">NE579_08975</name>
</gene>
<dbReference type="CDD" id="cd06261">
    <property type="entry name" value="TM_PBP2"/>
    <property type="match status" value="1"/>
</dbReference>
<dbReference type="PANTHER" id="PTHR30614:SF0">
    <property type="entry name" value="L-CYSTINE TRANSPORT SYSTEM PERMEASE PROTEIN TCYL"/>
    <property type="match status" value="1"/>
</dbReference>
<keyword evidence="2 8" id="KW-0813">Transport</keyword>
<evidence type="ECO:0000256" key="5">
    <source>
        <dbReference type="ARBA" id="ARBA00022970"/>
    </source>
</evidence>
<dbReference type="RefSeq" id="WP_256304004.1">
    <property type="nucleotide sequence ID" value="NZ_JANFYS010000016.1"/>
</dbReference>
<evidence type="ECO:0000313" key="10">
    <source>
        <dbReference type="EMBL" id="MCQ4770595.1"/>
    </source>
</evidence>
<dbReference type="GO" id="GO:0006865">
    <property type="term" value="P:amino acid transport"/>
    <property type="evidence" value="ECO:0007669"/>
    <property type="project" value="UniProtKB-KW"/>
</dbReference>
<evidence type="ECO:0000256" key="2">
    <source>
        <dbReference type="ARBA" id="ARBA00022448"/>
    </source>
</evidence>
<evidence type="ECO:0000256" key="7">
    <source>
        <dbReference type="ARBA" id="ARBA00023136"/>
    </source>
</evidence>
<dbReference type="Pfam" id="PF00528">
    <property type="entry name" value="BPD_transp_1"/>
    <property type="match status" value="1"/>
</dbReference>
<comment type="subcellular location">
    <subcellularLocation>
        <location evidence="1 8">Cell membrane</location>
        <topology evidence="1 8">Multi-pass membrane protein</topology>
    </subcellularLocation>
</comment>
<dbReference type="SUPFAM" id="SSF161098">
    <property type="entry name" value="MetI-like"/>
    <property type="match status" value="1"/>
</dbReference>
<dbReference type="NCBIfam" id="TIGR01726">
    <property type="entry name" value="HEQRo_perm_3TM"/>
    <property type="match status" value="1"/>
</dbReference>
<keyword evidence="4 8" id="KW-0812">Transmembrane</keyword>
<keyword evidence="5" id="KW-0029">Amino-acid transport</keyword>
<dbReference type="Gene3D" id="1.10.3720.10">
    <property type="entry name" value="MetI-like"/>
    <property type="match status" value="1"/>
</dbReference>
<comment type="caution">
    <text evidence="10">The sequence shown here is derived from an EMBL/GenBank/DDBJ whole genome shotgun (WGS) entry which is preliminary data.</text>
</comment>
<evidence type="ECO:0000256" key="8">
    <source>
        <dbReference type="RuleBase" id="RU363032"/>
    </source>
</evidence>
<evidence type="ECO:0000256" key="6">
    <source>
        <dbReference type="ARBA" id="ARBA00022989"/>
    </source>
</evidence>
<dbReference type="InterPro" id="IPR010065">
    <property type="entry name" value="AA_ABC_transptr_permease_3TM"/>
</dbReference>
<evidence type="ECO:0000256" key="3">
    <source>
        <dbReference type="ARBA" id="ARBA00022475"/>
    </source>
</evidence>
<dbReference type="GO" id="GO:0022857">
    <property type="term" value="F:transmembrane transporter activity"/>
    <property type="evidence" value="ECO:0007669"/>
    <property type="project" value="InterPro"/>
</dbReference>
<dbReference type="Proteomes" id="UP001204562">
    <property type="component" value="Unassembled WGS sequence"/>
</dbReference>
<feature type="transmembrane region" description="Helical" evidence="8">
    <location>
        <begin position="85"/>
        <end position="104"/>
    </location>
</feature>
<feature type="transmembrane region" description="Helical" evidence="8">
    <location>
        <begin position="154"/>
        <end position="174"/>
    </location>
</feature>
<name>A0AAW5JP09_9FIRM</name>
<dbReference type="PROSITE" id="PS50928">
    <property type="entry name" value="ABC_TM1"/>
    <property type="match status" value="1"/>
</dbReference>
<protein>
    <submittedName>
        <fullName evidence="10">Amino acid ABC transporter permease</fullName>
    </submittedName>
</protein>
<reference evidence="10" key="1">
    <citation type="submission" date="2022-06" db="EMBL/GenBank/DDBJ databases">
        <title>Isolation of gut microbiota from human fecal samples.</title>
        <authorList>
            <person name="Pamer E.G."/>
            <person name="Barat B."/>
            <person name="Waligurski E."/>
            <person name="Medina S."/>
            <person name="Paddock L."/>
            <person name="Mostad J."/>
        </authorList>
    </citation>
    <scope>NUCLEOTIDE SEQUENCE</scope>
    <source>
        <strain evidence="10">DFI.9.91</strain>
    </source>
</reference>
<feature type="transmembrane region" description="Helical" evidence="8">
    <location>
        <begin position="124"/>
        <end position="142"/>
    </location>
</feature>
<dbReference type="GO" id="GO:0043190">
    <property type="term" value="C:ATP-binding cassette (ABC) transporter complex"/>
    <property type="evidence" value="ECO:0007669"/>
    <property type="project" value="InterPro"/>
</dbReference>
<feature type="transmembrane region" description="Helical" evidence="8">
    <location>
        <begin position="54"/>
        <end position="79"/>
    </location>
</feature>
<feature type="transmembrane region" description="Helical" evidence="8">
    <location>
        <begin position="12"/>
        <end position="42"/>
    </location>
</feature>
<evidence type="ECO:0000313" key="11">
    <source>
        <dbReference type="Proteomes" id="UP001204562"/>
    </source>
</evidence>
<feature type="transmembrane region" description="Helical" evidence="8">
    <location>
        <begin position="186"/>
        <end position="207"/>
    </location>
</feature>
<organism evidence="10 11">
    <name type="scientific">Intestinimonas massiliensis</name>
    <name type="common">ex Afouda et al. 2020</name>
    <dbReference type="NCBI Taxonomy" id="1673721"/>
    <lineage>
        <taxon>Bacteria</taxon>
        <taxon>Bacillati</taxon>
        <taxon>Bacillota</taxon>
        <taxon>Clostridia</taxon>
        <taxon>Eubacteriales</taxon>
        <taxon>Intestinimonas</taxon>
    </lineage>
</organism>
<evidence type="ECO:0000259" key="9">
    <source>
        <dbReference type="PROSITE" id="PS50928"/>
    </source>
</evidence>
<dbReference type="InterPro" id="IPR000515">
    <property type="entry name" value="MetI-like"/>
</dbReference>
<evidence type="ECO:0000256" key="1">
    <source>
        <dbReference type="ARBA" id="ARBA00004651"/>
    </source>
</evidence>
<keyword evidence="3" id="KW-1003">Cell membrane</keyword>
<accession>A0AAW5JP09</accession>
<comment type="similarity">
    <text evidence="8">Belongs to the binding-protein-dependent transport system permease family.</text>
</comment>
<keyword evidence="6 8" id="KW-1133">Transmembrane helix</keyword>
<sequence length="220" mass="24233">MELTFNRLFTYLIPYLLGGISVTLSVSFLALVIGAVGGLLLAFLRVYGGRAVQVLMTIFSAVFRAIPQTILLLLLYFVIAGSINISAYWAGTLSLAVISCVYQLEIFRSAIESVDYGQMMAARAIGMSHLKAVFYIILPQALRRALPSWANEAAGVIKASSLVYIIGVVEIMRLAQYEIARSRQPFAVYIAVALIYFACTYLTNFALRKVEKRLAIPDIS</sequence>
<proteinExistence type="inferred from homology"/>
<keyword evidence="7 8" id="KW-0472">Membrane</keyword>